<accession>A0A6C0IBE9</accession>
<feature type="compositionally biased region" description="Polar residues" evidence="1">
    <location>
        <begin position="152"/>
        <end position="163"/>
    </location>
</feature>
<proteinExistence type="predicted"/>
<evidence type="ECO:0000313" key="2">
    <source>
        <dbReference type="EMBL" id="QHT90304.1"/>
    </source>
</evidence>
<name>A0A6C0IBE9_9ZZZZ</name>
<reference evidence="2" key="1">
    <citation type="journal article" date="2020" name="Nature">
        <title>Giant virus diversity and host interactions through global metagenomics.</title>
        <authorList>
            <person name="Schulz F."/>
            <person name="Roux S."/>
            <person name="Paez-Espino D."/>
            <person name="Jungbluth S."/>
            <person name="Walsh D.A."/>
            <person name="Denef V.J."/>
            <person name="McMahon K.D."/>
            <person name="Konstantinidis K.T."/>
            <person name="Eloe-Fadrosh E.A."/>
            <person name="Kyrpides N.C."/>
            <person name="Woyke T."/>
        </authorList>
    </citation>
    <scope>NUCLEOTIDE SEQUENCE</scope>
    <source>
        <strain evidence="2">GVMAG-M-3300023184-68</strain>
    </source>
</reference>
<feature type="region of interest" description="Disordered" evidence="1">
    <location>
        <begin position="133"/>
        <end position="170"/>
    </location>
</feature>
<dbReference type="EMBL" id="MN740153">
    <property type="protein sequence ID" value="QHT90304.1"/>
    <property type="molecule type" value="Genomic_DNA"/>
</dbReference>
<evidence type="ECO:0000256" key="1">
    <source>
        <dbReference type="SAM" id="MobiDB-lite"/>
    </source>
</evidence>
<dbReference type="AlphaFoldDB" id="A0A6C0IBE9"/>
<dbReference type="Pfam" id="PF19063">
    <property type="entry name" value="DUF5759"/>
    <property type="match status" value="1"/>
</dbReference>
<organism evidence="2">
    <name type="scientific">viral metagenome</name>
    <dbReference type="NCBI Taxonomy" id="1070528"/>
    <lineage>
        <taxon>unclassified sequences</taxon>
        <taxon>metagenomes</taxon>
        <taxon>organismal metagenomes</taxon>
    </lineage>
</organism>
<dbReference type="InterPro" id="IPR043977">
    <property type="entry name" value="DUF5759"/>
</dbReference>
<sequence>MSNIIFADEEEAIGKINIDDLYDKNMKRDLKQVALFNKMLNRVHKRIQTNTRMKRNEKYIWFLVPEFLFGEPVYDQSDCIAYIISKLVENGFYVRYVHPHSLFISWEQWIPSYVRNEIKKKTGKVINEKGQVISDAKADTDEPDDSDPNSKLLHQNTANNSGGKKQYTPIGQYKPSGMVYNPDILEKLEKKITFKN</sequence>
<protein>
    <submittedName>
        <fullName evidence="2">Uncharacterized protein</fullName>
    </submittedName>
</protein>